<dbReference type="PROSITE" id="PS51767">
    <property type="entry name" value="PEPTIDASE_A1"/>
    <property type="match status" value="1"/>
</dbReference>
<evidence type="ECO:0000259" key="23">
    <source>
        <dbReference type="PROSITE" id="PS51767"/>
    </source>
</evidence>
<dbReference type="GO" id="GO:0006508">
    <property type="term" value="P:proteolysis"/>
    <property type="evidence" value="ECO:0007669"/>
    <property type="project" value="UniProtKB-KW"/>
</dbReference>
<keyword evidence="15" id="KW-0325">Glycoprotein</keyword>
<dbReference type="CDD" id="cd05471">
    <property type="entry name" value="pepsin_like"/>
    <property type="match status" value="1"/>
</dbReference>
<keyword evidence="25" id="KW-1185">Reference proteome</keyword>
<feature type="active site" evidence="17">
    <location>
        <position position="332"/>
    </location>
</feature>
<dbReference type="GO" id="GO:0005886">
    <property type="term" value="C:plasma membrane"/>
    <property type="evidence" value="ECO:0007669"/>
    <property type="project" value="UniProtKB-SubCell"/>
</dbReference>
<feature type="compositionally biased region" description="Low complexity" evidence="20">
    <location>
        <begin position="685"/>
        <end position="698"/>
    </location>
</feature>
<dbReference type="EMBL" id="JAUEPN010000006">
    <property type="protein sequence ID" value="KAK3293451.1"/>
    <property type="molecule type" value="Genomic_DNA"/>
</dbReference>
<evidence type="ECO:0000256" key="8">
    <source>
        <dbReference type="ARBA" id="ARBA00022692"/>
    </source>
</evidence>
<reference evidence="24" key="2">
    <citation type="submission" date="2023-06" db="EMBL/GenBank/DDBJ databases">
        <authorList>
            <consortium name="Lawrence Berkeley National Laboratory"/>
            <person name="Haridas S."/>
            <person name="Hensen N."/>
            <person name="Bonometti L."/>
            <person name="Westerberg I."/>
            <person name="Brannstrom I.O."/>
            <person name="Guillou S."/>
            <person name="Cros-Aarteil S."/>
            <person name="Calhoun S."/>
            <person name="Kuo A."/>
            <person name="Mondo S."/>
            <person name="Pangilinan J."/>
            <person name="Riley R."/>
            <person name="Labutti K."/>
            <person name="Andreopoulos B."/>
            <person name="Lipzen A."/>
            <person name="Chen C."/>
            <person name="Yanf M."/>
            <person name="Daum C."/>
            <person name="Ng V."/>
            <person name="Clum A."/>
            <person name="Steindorff A."/>
            <person name="Ohm R."/>
            <person name="Martin F."/>
            <person name="Silar P."/>
            <person name="Natvig D."/>
            <person name="Lalanne C."/>
            <person name="Gautier V."/>
            <person name="Ament-Velasquez S.L."/>
            <person name="Kruys A."/>
            <person name="Hutchinson M.I."/>
            <person name="Powell A.J."/>
            <person name="Barry K."/>
            <person name="Miller A.N."/>
            <person name="Grigoriev I.V."/>
            <person name="Debuchy R."/>
            <person name="Gladieux P."/>
            <person name="Thoren M.H."/>
            <person name="Johannesson H."/>
        </authorList>
    </citation>
    <scope>NUCLEOTIDE SEQUENCE</scope>
    <source>
        <strain evidence="24">CBS 168.71</strain>
    </source>
</reference>
<feature type="disulfide bond" evidence="18">
    <location>
        <begin position="162"/>
        <end position="167"/>
    </location>
</feature>
<accession>A0AAE0HD76</accession>
<dbReference type="Pfam" id="PF01490">
    <property type="entry name" value="Aa_trans"/>
    <property type="match status" value="1"/>
</dbReference>
<dbReference type="InterPro" id="IPR001461">
    <property type="entry name" value="Aspartic_peptidase_A1"/>
</dbReference>
<feature type="transmembrane region" description="Helical" evidence="21">
    <location>
        <begin position="967"/>
        <end position="991"/>
    </location>
</feature>
<feature type="transmembrane region" description="Helical" evidence="21">
    <location>
        <begin position="928"/>
        <end position="947"/>
    </location>
</feature>
<dbReference type="GO" id="GO:0005783">
    <property type="term" value="C:endoplasmic reticulum"/>
    <property type="evidence" value="ECO:0007669"/>
    <property type="project" value="TreeGrafter"/>
</dbReference>
<evidence type="ECO:0000256" key="6">
    <source>
        <dbReference type="ARBA" id="ARBA00022475"/>
    </source>
</evidence>
<sequence length="1176" mass="125946">MFRVATLLLQLTLWVATARAFFPFVPAGHCAPDEECGHVSVGGKRANDGSDQTSEGITVDLYHRPTRPHDPSKFDPIAEAAARLTRKFGKPQAAAGSELSKRKNTYAVSKPATPTAPNSAGIYQYGPDYSYFIRVQVGEAQQPFYMLLDTGASNTWIMGSDCESDACHLHDTFDPSSSKSWRTKNKGFTIQYGSGNLTGSVGQDTATFAGITHDLSFGLANYTTDDFKHFAFDGILGLATSPSVTGTFLQTLREKKVLDSLIVSISMNRASDGGNDGQVTFGGIDKTKYKGEITYHSIGPDQKEKGEWAVTLDDASLNGKSAGLQSKLAYIDTGTSFIFAPPDDLAALFKLIPGSSSSQNGDYMEYQVPCDTTLPIHLSFSGVDYQISADDWVVQRGENKCIASLYGYEVYKGTWLIGDTFLKNVYSVFDADKMRIGFAAKPAPQPKPTSTKVDSSATTLAPVATSGAAGNDAAQPIMPGFSGQESRPPGAAPTSTGPGATHTEVNAGSQLRGGMYGFALCIAVAVVMAGHFNNFLPRSTSLFDKTTRYTDLYFQKILSRTEAETETDPACDCAKCPECSRMARATSHGAAAAANINNRHGATSSSPSTAAGNTNEEATGLLSPNPDHGDDGDGDDDGTHGLIVHPGSPHDSTTNPRTPRTPNRVRFDLRPTFVDDADNTHTHTHSNGSANNNNNHNTDIYPARESFDTDFSLDDDDEAGPLTQHHTRTHTQQRVPLLTGIEAPSITVATTAGSPGDDDAEAWLAAERARPKSSLPSAFMNMANSIIGAGIIGQPYAFRQAGLLAGTVLLVVLTVVVDWTIRLIVVNSKLSGASSFQGTVEKCFGRTGLVAISVAQWAFAFGGMVAFGVIVGDSIPSVLRAVWPGLREMPVLGLLADRRVVIVVFTVGISYPLALYRDIAKLAKASTLAVVSMAVIVVTVVVQGAMVPAEERGSLKDWRMLVVNDGIFQAIGVISFAFVCHHNSLLIYGSLEKPTIDRFARVTHISTGVSMVACLLMALSGFLTFGDKTMGNVLNNFPADNTMVNIARLCFGLNMLTTLPLEAFVCREVMFNYYFPGEPFNMNLHLIFSSSLVFSAMVLSLLTCDLGTVFDLVGGTSAAAMAYILPPLCYIKLTTRSWKTYVAWAVAAFGCTVMVMSMLQAIGKIIKGEGDTRQCY</sequence>
<evidence type="ECO:0000256" key="7">
    <source>
        <dbReference type="ARBA" id="ARBA00022670"/>
    </source>
</evidence>
<evidence type="ECO:0000256" key="22">
    <source>
        <dbReference type="SAM" id="SignalP"/>
    </source>
</evidence>
<protein>
    <recommendedName>
        <fullName evidence="23">Peptidase A1 domain-containing protein</fullName>
    </recommendedName>
</protein>
<dbReference type="InterPro" id="IPR034164">
    <property type="entry name" value="Pepsin-like_dom"/>
</dbReference>
<evidence type="ECO:0000256" key="20">
    <source>
        <dbReference type="SAM" id="MobiDB-lite"/>
    </source>
</evidence>
<keyword evidence="11 19" id="KW-0378">Hydrolase</keyword>
<comment type="caution">
    <text evidence="24">The sequence shown here is derived from an EMBL/GenBank/DDBJ whole genome shotgun (WGS) entry which is preliminary data.</text>
</comment>
<feature type="transmembrane region" description="Helical" evidence="21">
    <location>
        <begin position="891"/>
        <end position="916"/>
    </location>
</feature>
<feature type="compositionally biased region" description="Low complexity" evidence="20">
    <location>
        <begin position="488"/>
        <end position="501"/>
    </location>
</feature>
<evidence type="ECO:0000256" key="4">
    <source>
        <dbReference type="ARBA" id="ARBA00008066"/>
    </source>
</evidence>
<feature type="chain" id="PRO_5042020578" description="Peptidase A1 domain-containing protein" evidence="22">
    <location>
        <begin position="21"/>
        <end position="1176"/>
    </location>
</feature>
<dbReference type="Proteomes" id="UP001278766">
    <property type="component" value="Unassembled WGS sequence"/>
</dbReference>
<evidence type="ECO:0000256" key="5">
    <source>
        <dbReference type="ARBA" id="ARBA00022448"/>
    </source>
</evidence>
<comment type="subcellular location">
    <subcellularLocation>
        <location evidence="2">Cell membrane</location>
    </subcellularLocation>
    <subcellularLocation>
        <location evidence="1">Membrane</location>
        <topology evidence="1">Multi-pass membrane protein</topology>
    </subcellularLocation>
</comment>
<evidence type="ECO:0000256" key="18">
    <source>
        <dbReference type="PIRSR" id="PIRSR601461-2"/>
    </source>
</evidence>
<evidence type="ECO:0000256" key="12">
    <source>
        <dbReference type="ARBA" id="ARBA00022970"/>
    </source>
</evidence>
<evidence type="ECO:0000256" key="21">
    <source>
        <dbReference type="SAM" id="Phobius"/>
    </source>
</evidence>
<feature type="active site" evidence="17">
    <location>
        <position position="149"/>
    </location>
</feature>
<keyword evidence="14 21" id="KW-0472">Membrane</keyword>
<feature type="region of interest" description="Disordered" evidence="20">
    <location>
        <begin position="467"/>
        <end position="506"/>
    </location>
</feature>
<evidence type="ECO:0000256" key="14">
    <source>
        <dbReference type="ARBA" id="ARBA00023136"/>
    </source>
</evidence>
<evidence type="ECO:0000313" key="24">
    <source>
        <dbReference type="EMBL" id="KAK3293451.1"/>
    </source>
</evidence>
<feature type="compositionally biased region" description="Low complexity" evidence="20">
    <location>
        <begin position="653"/>
        <end position="664"/>
    </location>
</feature>
<feature type="transmembrane region" description="Helical" evidence="21">
    <location>
        <begin position="1109"/>
        <end position="1129"/>
    </location>
</feature>
<keyword evidence="6" id="KW-1003">Cell membrane</keyword>
<feature type="transmembrane region" description="Helical" evidence="21">
    <location>
        <begin position="1046"/>
        <end position="1065"/>
    </location>
</feature>
<evidence type="ECO:0000256" key="10">
    <source>
        <dbReference type="ARBA" id="ARBA00022750"/>
    </source>
</evidence>
<dbReference type="InterPro" id="IPR033121">
    <property type="entry name" value="PEPTIDASE_A1"/>
</dbReference>
<keyword evidence="9 22" id="KW-0732">Signal</keyword>
<dbReference type="PANTHER" id="PTHR22950:SF458">
    <property type="entry name" value="SODIUM-COUPLED NEUTRAL AMINO ACID TRANSPORTER 11-RELATED"/>
    <property type="match status" value="1"/>
</dbReference>
<dbReference type="SUPFAM" id="SSF50630">
    <property type="entry name" value="Acid proteases"/>
    <property type="match status" value="1"/>
</dbReference>
<dbReference type="GO" id="GO:0004190">
    <property type="term" value="F:aspartic-type endopeptidase activity"/>
    <property type="evidence" value="ECO:0007669"/>
    <property type="project" value="UniProtKB-KW"/>
</dbReference>
<feature type="transmembrane region" description="Helical" evidence="21">
    <location>
        <begin position="1141"/>
        <end position="1162"/>
    </location>
</feature>
<feature type="compositionally biased region" description="Low complexity" evidence="20">
    <location>
        <begin position="598"/>
        <end position="615"/>
    </location>
</feature>
<feature type="domain" description="Peptidase A1" evidence="23">
    <location>
        <begin position="131"/>
        <end position="439"/>
    </location>
</feature>
<keyword evidence="10 19" id="KW-0064">Aspartyl protease</keyword>
<evidence type="ECO:0000313" key="25">
    <source>
        <dbReference type="Proteomes" id="UP001278766"/>
    </source>
</evidence>
<dbReference type="Gene3D" id="2.40.70.10">
    <property type="entry name" value="Acid Proteases"/>
    <property type="match status" value="2"/>
</dbReference>
<keyword evidence="12" id="KW-0029">Amino-acid transport</keyword>
<evidence type="ECO:0000256" key="11">
    <source>
        <dbReference type="ARBA" id="ARBA00022801"/>
    </source>
</evidence>
<feature type="transmembrane region" description="Helical" evidence="21">
    <location>
        <begin position="847"/>
        <end position="871"/>
    </location>
</feature>
<evidence type="ECO:0000256" key="13">
    <source>
        <dbReference type="ARBA" id="ARBA00022989"/>
    </source>
</evidence>
<keyword evidence="18" id="KW-1015">Disulfide bond</keyword>
<proteinExistence type="inferred from homology"/>
<evidence type="ECO:0000256" key="3">
    <source>
        <dbReference type="ARBA" id="ARBA00007447"/>
    </source>
</evidence>
<evidence type="ECO:0000256" key="19">
    <source>
        <dbReference type="RuleBase" id="RU000454"/>
    </source>
</evidence>
<keyword evidence="8 21" id="KW-0812">Transmembrane</keyword>
<evidence type="ECO:0000256" key="2">
    <source>
        <dbReference type="ARBA" id="ARBA00004236"/>
    </source>
</evidence>
<dbReference type="GeneID" id="87838273"/>
<evidence type="ECO:0000256" key="16">
    <source>
        <dbReference type="ARBA" id="ARBA00023288"/>
    </source>
</evidence>
<dbReference type="InterPro" id="IPR021109">
    <property type="entry name" value="Peptidase_aspartic_dom_sf"/>
</dbReference>
<keyword evidence="5" id="KW-0813">Transport</keyword>
<dbReference type="AlphaFoldDB" id="A0AAE0HD76"/>
<dbReference type="InterPro" id="IPR001969">
    <property type="entry name" value="Aspartic_peptidase_AS"/>
</dbReference>
<evidence type="ECO:0000256" key="15">
    <source>
        <dbReference type="ARBA" id="ARBA00023180"/>
    </source>
</evidence>
<dbReference type="RefSeq" id="XP_062656965.1">
    <property type="nucleotide sequence ID" value="XM_062801325.1"/>
</dbReference>
<organism evidence="24 25">
    <name type="scientific">Chaetomium fimeti</name>
    <dbReference type="NCBI Taxonomy" id="1854472"/>
    <lineage>
        <taxon>Eukaryota</taxon>
        <taxon>Fungi</taxon>
        <taxon>Dikarya</taxon>
        <taxon>Ascomycota</taxon>
        <taxon>Pezizomycotina</taxon>
        <taxon>Sordariomycetes</taxon>
        <taxon>Sordariomycetidae</taxon>
        <taxon>Sordariales</taxon>
        <taxon>Chaetomiaceae</taxon>
        <taxon>Chaetomium</taxon>
    </lineage>
</organism>
<dbReference type="PRINTS" id="PR00792">
    <property type="entry name" value="PEPSIN"/>
</dbReference>
<evidence type="ECO:0000256" key="9">
    <source>
        <dbReference type="ARBA" id="ARBA00022729"/>
    </source>
</evidence>
<reference evidence="24" key="1">
    <citation type="journal article" date="2023" name="Mol. Phylogenet. Evol.">
        <title>Genome-scale phylogeny and comparative genomics of the fungal order Sordariales.</title>
        <authorList>
            <person name="Hensen N."/>
            <person name="Bonometti L."/>
            <person name="Westerberg I."/>
            <person name="Brannstrom I.O."/>
            <person name="Guillou S."/>
            <person name="Cros-Aarteil S."/>
            <person name="Calhoun S."/>
            <person name="Haridas S."/>
            <person name="Kuo A."/>
            <person name="Mondo S."/>
            <person name="Pangilinan J."/>
            <person name="Riley R."/>
            <person name="LaButti K."/>
            <person name="Andreopoulos B."/>
            <person name="Lipzen A."/>
            <person name="Chen C."/>
            <person name="Yan M."/>
            <person name="Daum C."/>
            <person name="Ng V."/>
            <person name="Clum A."/>
            <person name="Steindorff A."/>
            <person name="Ohm R.A."/>
            <person name="Martin F."/>
            <person name="Silar P."/>
            <person name="Natvig D.O."/>
            <person name="Lalanne C."/>
            <person name="Gautier V."/>
            <person name="Ament-Velasquez S.L."/>
            <person name="Kruys A."/>
            <person name="Hutchinson M.I."/>
            <person name="Powell A.J."/>
            <person name="Barry K."/>
            <person name="Miller A.N."/>
            <person name="Grigoriev I.V."/>
            <person name="Debuchy R."/>
            <person name="Gladieux P."/>
            <person name="Hiltunen Thoren M."/>
            <person name="Johannesson H."/>
        </authorList>
    </citation>
    <scope>NUCLEOTIDE SEQUENCE</scope>
    <source>
        <strain evidence="24">CBS 168.71</strain>
    </source>
</reference>
<comment type="similarity">
    <text evidence="3 19">Belongs to the peptidase A1 family.</text>
</comment>
<gene>
    <name evidence="24" type="ORF">B0H64DRAFT_345970</name>
</gene>
<dbReference type="GO" id="GO:0015179">
    <property type="term" value="F:L-amino acid transmembrane transporter activity"/>
    <property type="evidence" value="ECO:0007669"/>
    <property type="project" value="TreeGrafter"/>
</dbReference>
<feature type="transmembrane region" description="Helical" evidence="21">
    <location>
        <begin position="803"/>
        <end position="826"/>
    </location>
</feature>
<feature type="region of interest" description="Disordered" evidence="20">
    <location>
        <begin position="598"/>
        <end position="702"/>
    </location>
</feature>
<dbReference type="Pfam" id="PF00026">
    <property type="entry name" value="Asp"/>
    <property type="match status" value="1"/>
</dbReference>
<evidence type="ECO:0000256" key="17">
    <source>
        <dbReference type="PIRSR" id="PIRSR601461-1"/>
    </source>
</evidence>
<feature type="transmembrane region" description="Helical" evidence="21">
    <location>
        <begin position="1003"/>
        <end position="1026"/>
    </location>
</feature>
<name>A0AAE0HD76_9PEZI</name>
<dbReference type="FunFam" id="2.40.70.10:FF:000060">
    <property type="entry name" value="Aspartic-type endopeptidase ctsD"/>
    <property type="match status" value="1"/>
</dbReference>
<feature type="region of interest" description="Disordered" evidence="20">
    <location>
        <begin position="90"/>
        <end position="113"/>
    </location>
</feature>
<feature type="signal peptide" evidence="22">
    <location>
        <begin position="1"/>
        <end position="20"/>
    </location>
</feature>
<keyword evidence="16" id="KW-0449">Lipoprotein</keyword>
<dbReference type="InterPro" id="IPR013057">
    <property type="entry name" value="AA_transpt_TM"/>
</dbReference>
<dbReference type="FunFam" id="2.40.70.10:FF:000085">
    <property type="entry name" value="Aspartic-type endopeptidase (CtsD), putative"/>
    <property type="match status" value="1"/>
</dbReference>
<comment type="similarity">
    <text evidence="4">Belongs to the amino acid/polyamine transporter 2 family.</text>
</comment>
<dbReference type="PROSITE" id="PS00141">
    <property type="entry name" value="ASP_PROTEASE"/>
    <property type="match status" value="1"/>
</dbReference>
<keyword evidence="7 19" id="KW-0645">Protease</keyword>
<keyword evidence="13 21" id="KW-1133">Transmembrane helix</keyword>
<evidence type="ECO:0000256" key="1">
    <source>
        <dbReference type="ARBA" id="ARBA00004141"/>
    </source>
</evidence>
<feature type="transmembrane region" description="Helical" evidence="21">
    <location>
        <begin position="1086"/>
        <end position="1103"/>
    </location>
</feature>
<dbReference type="PANTHER" id="PTHR22950">
    <property type="entry name" value="AMINO ACID TRANSPORTER"/>
    <property type="match status" value="1"/>
</dbReference>